<dbReference type="Proteomes" id="UP001287286">
    <property type="component" value="Unassembled WGS sequence"/>
</dbReference>
<dbReference type="AlphaFoldDB" id="A0A179HUQ2"/>
<evidence type="ECO:0000313" key="7">
    <source>
        <dbReference type="Proteomes" id="UP000245956"/>
    </source>
</evidence>
<dbReference type="EMBL" id="LSBH01000001">
    <property type="protein sequence ID" value="OAQ86265.1"/>
    <property type="molecule type" value="Genomic_DNA"/>
</dbReference>
<dbReference type="EMBL" id="LCWV01000008">
    <property type="protein sequence ID" value="PWI71231.1"/>
    <property type="molecule type" value="Genomic_DNA"/>
</dbReference>
<evidence type="ECO:0000313" key="4">
    <source>
        <dbReference type="EMBL" id="OAQ94226.1"/>
    </source>
</evidence>
<feature type="region of interest" description="Disordered" evidence="1">
    <location>
        <begin position="92"/>
        <end position="119"/>
    </location>
</feature>
<reference evidence="4 6" key="3">
    <citation type="submission" date="2016-02" db="EMBL/GenBank/DDBJ databases">
        <title>Biosynthesis of antibiotic leucinostatins and their inhibition on Phytophthora in bio-control Purpureocillium lilacinum.</title>
        <authorList>
            <person name="Wang G."/>
            <person name="Liu Z."/>
            <person name="Lin R."/>
            <person name="Li E."/>
            <person name="Mao Z."/>
            <person name="Ling J."/>
            <person name="Yin W."/>
            <person name="Xie B."/>
        </authorList>
    </citation>
    <scope>NUCLEOTIDE SEQUENCE [LARGE SCALE GENOMIC DNA]</scope>
    <source>
        <strain evidence="3">PLBJ-1</strain>
        <strain evidence="4">PLFJ-1</strain>
    </source>
</reference>
<accession>A0A179HUQ2</accession>
<evidence type="ECO:0000313" key="3">
    <source>
        <dbReference type="EMBL" id="OAQ86265.1"/>
    </source>
</evidence>
<organism evidence="4 6">
    <name type="scientific">Purpureocillium lilacinum</name>
    <name type="common">Paecilomyces lilacinus</name>
    <dbReference type="NCBI Taxonomy" id="33203"/>
    <lineage>
        <taxon>Eukaryota</taxon>
        <taxon>Fungi</taxon>
        <taxon>Dikarya</taxon>
        <taxon>Ascomycota</taxon>
        <taxon>Pezizomycotina</taxon>
        <taxon>Sordariomycetes</taxon>
        <taxon>Hypocreomycetidae</taxon>
        <taxon>Hypocreales</taxon>
        <taxon>Ophiocordycipitaceae</taxon>
        <taxon>Purpureocillium</taxon>
    </lineage>
</organism>
<evidence type="ECO:0000313" key="5">
    <source>
        <dbReference type="EMBL" id="PWI71231.1"/>
    </source>
</evidence>
<proteinExistence type="predicted"/>
<reference evidence="5 7" key="2">
    <citation type="journal article" date="2016" name="Front. Microbiol.">
        <title>Genome and transcriptome sequences reveal the specific parasitism of the nematophagous Purpureocillium lilacinum 36-1.</title>
        <authorList>
            <person name="Xie J."/>
            <person name="Li S."/>
            <person name="Mo C."/>
            <person name="Xiao X."/>
            <person name="Peng D."/>
            <person name="Wang G."/>
            <person name="Xiao Y."/>
        </authorList>
    </citation>
    <scope>NUCLEOTIDE SEQUENCE [LARGE SCALE GENOMIC DNA]</scope>
    <source>
        <strain evidence="5 7">36-1</strain>
    </source>
</reference>
<name>A0A179HUQ2_PURLI</name>
<gene>
    <name evidence="5" type="ORF">PCL_12599</name>
    <name evidence="2" type="ORF">Purlil1_8723</name>
    <name evidence="3" type="ORF">VFPBJ_00305</name>
    <name evidence="4" type="ORF">VFPFJ_00335</name>
</gene>
<dbReference type="Proteomes" id="UP000245956">
    <property type="component" value="Unassembled WGS sequence"/>
</dbReference>
<evidence type="ECO:0000313" key="8">
    <source>
        <dbReference type="Proteomes" id="UP001287286"/>
    </source>
</evidence>
<comment type="caution">
    <text evidence="4">The sequence shown here is derived from an EMBL/GenBank/DDBJ whole genome shotgun (WGS) entry which is preliminary data.</text>
</comment>
<reference evidence="2" key="4">
    <citation type="submission" date="2023-11" db="EMBL/GenBank/DDBJ databases">
        <authorList>
            <person name="Beijen E."/>
            <person name="Ohm R.A."/>
        </authorList>
    </citation>
    <scope>NUCLEOTIDE SEQUENCE</scope>
    <source>
        <strain evidence="2">CBS 150709</strain>
    </source>
</reference>
<dbReference type="Proteomes" id="UP000078240">
    <property type="component" value="Unassembled WGS sequence"/>
</dbReference>
<reference evidence="2 8" key="5">
    <citation type="journal article" date="2024" name="Microbiol. Resour. Announc.">
        <title>Genome annotations for the ascomycete fungi Trichoderma harzianum, Trichoderma aggressivum, and Purpureocillium lilacinum.</title>
        <authorList>
            <person name="Beijen E.P.W."/>
            <person name="Ohm R.A."/>
        </authorList>
    </citation>
    <scope>NUCLEOTIDE SEQUENCE [LARGE SCALE GENOMIC DNA]</scope>
    <source>
        <strain evidence="2 8">CBS 150709</strain>
    </source>
</reference>
<dbReference type="EMBL" id="JAWRVI010000036">
    <property type="protein sequence ID" value="KAK4086989.1"/>
    <property type="molecule type" value="Genomic_DNA"/>
</dbReference>
<sequence length="119" mass="12630">MDGKPGKPLLVWLAQSPSVIHDASKRPSSPGLADSDSMGAPWLRRHARPPQPRDGTLGCVWGVGAGSHGNTGPAPLDTTWKCDAYHEKSHRGASHCAAGHARTGTARNTAVTWKKRSHP</sequence>
<dbReference type="Proteomes" id="UP000078340">
    <property type="component" value="Unassembled WGS sequence"/>
</dbReference>
<evidence type="ECO:0000313" key="2">
    <source>
        <dbReference type="EMBL" id="KAK4086989.1"/>
    </source>
</evidence>
<reference evidence="5" key="1">
    <citation type="submission" date="2015-05" db="EMBL/GenBank/DDBJ databases">
        <authorList>
            <person name="Wang D.B."/>
            <person name="Wang M."/>
        </authorList>
    </citation>
    <scope>NUCLEOTIDE SEQUENCE</scope>
    <source>
        <strain evidence="5">36-1</strain>
    </source>
</reference>
<dbReference type="EMBL" id="LSBI01000001">
    <property type="protein sequence ID" value="OAQ94226.1"/>
    <property type="molecule type" value="Genomic_DNA"/>
</dbReference>
<protein>
    <submittedName>
        <fullName evidence="4">Uncharacterized protein</fullName>
    </submittedName>
</protein>
<keyword evidence="8" id="KW-1185">Reference proteome</keyword>
<evidence type="ECO:0000313" key="6">
    <source>
        <dbReference type="Proteomes" id="UP000078340"/>
    </source>
</evidence>
<feature type="region of interest" description="Disordered" evidence="1">
    <location>
        <begin position="17"/>
        <end position="60"/>
    </location>
</feature>
<evidence type="ECO:0000256" key="1">
    <source>
        <dbReference type="SAM" id="MobiDB-lite"/>
    </source>
</evidence>